<dbReference type="Pfam" id="PF00662">
    <property type="entry name" value="Proton_antipo_N"/>
    <property type="match status" value="1"/>
</dbReference>
<feature type="transmembrane region" description="Helical" evidence="6">
    <location>
        <begin position="200"/>
        <end position="218"/>
    </location>
</feature>
<dbReference type="EMBL" id="AZJI01000004">
    <property type="protein sequence ID" value="ETD24152.1"/>
    <property type="molecule type" value="Genomic_DNA"/>
</dbReference>
<gene>
    <name evidence="9" type="ORF">HMPREF2086_00900</name>
</gene>
<feature type="transmembrane region" description="Helical" evidence="6">
    <location>
        <begin position="230"/>
        <end position="248"/>
    </location>
</feature>
<dbReference type="PRINTS" id="PR01434">
    <property type="entry name" value="NADHDHGNASE5"/>
</dbReference>
<comment type="subcellular location">
    <subcellularLocation>
        <location evidence="1">Endomembrane system</location>
        <topology evidence="1">Multi-pass membrane protein</topology>
    </subcellularLocation>
    <subcellularLocation>
        <location evidence="5">Membrane</location>
        <topology evidence="5">Multi-pass membrane protein</topology>
    </subcellularLocation>
</comment>
<keyword evidence="10" id="KW-1185">Reference proteome</keyword>
<feature type="transmembrane region" description="Helical" evidence="6">
    <location>
        <begin position="351"/>
        <end position="373"/>
    </location>
</feature>
<dbReference type="NCBIfam" id="TIGR01974">
    <property type="entry name" value="NDH_I_L"/>
    <property type="match status" value="1"/>
</dbReference>
<dbReference type="RefSeq" id="WP_023927623.1">
    <property type="nucleotide sequence ID" value="NZ_KI669454.1"/>
</dbReference>
<feature type="transmembrane region" description="Helical" evidence="6">
    <location>
        <begin position="108"/>
        <end position="125"/>
    </location>
</feature>
<feature type="transmembrane region" description="Helical" evidence="6">
    <location>
        <begin position="269"/>
        <end position="287"/>
    </location>
</feature>
<evidence type="ECO:0008006" key="11">
    <source>
        <dbReference type="Google" id="ProtNLM"/>
    </source>
</evidence>
<evidence type="ECO:0000259" key="8">
    <source>
        <dbReference type="Pfam" id="PF00662"/>
    </source>
</evidence>
<feature type="transmembrane region" description="Helical" evidence="6">
    <location>
        <begin position="433"/>
        <end position="457"/>
    </location>
</feature>
<dbReference type="PANTHER" id="PTHR42829:SF2">
    <property type="entry name" value="NADH-UBIQUINONE OXIDOREDUCTASE CHAIN 5"/>
    <property type="match status" value="1"/>
</dbReference>
<evidence type="ECO:0000259" key="7">
    <source>
        <dbReference type="Pfam" id="PF00361"/>
    </source>
</evidence>
<evidence type="ECO:0000256" key="5">
    <source>
        <dbReference type="RuleBase" id="RU000320"/>
    </source>
</evidence>
<dbReference type="eggNOG" id="COG1009">
    <property type="taxonomic scope" value="Bacteria"/>
</dbReference>
<dbReference type="GO" id="GO:0015990">
    <property type="term" value="P:electron transport coupled proton transport"/>
    <property type="evidence" value="ECO:0007669"/>
    <property type="project" value="TreeGrafter"/>
</dbReference>
<feature type="transmembrane region" description="Helical" evidence="6">
    <location>
        <begin position="34"/>
        <end position="56"/>
    </location>
</feature>
<dbReference type="AlphaFoldDB" id="V8CAM5"/>
<dbReference type="PATRIC" id="fig|1357400.3.peg.1243"/>
<evidence type="ECO:0000313" key="9">
    <source>
        <dbReference type="EMBL" id="ETD24152.1"/>
    </source>
</evidence>
<dbReference type="InterPro" id="IPR018393">
    <property type="entry name" value="NADHpl_OxRdtase_5_subgr"/>
</dbReference>
<keyword evidence="2 5" id="KW-0812">Transmembrane</keyword>
<feature type="transmembrane region" description="Helical" evidence="6">
    <location>
        <begin position="327"/>
        <end position="345"/>
    </location>
</feature>
<feature type="transmembrane region" description="Helical" evidence="6">
    <location>
        <begin position="493"/>
        <end position="516"/>
    </location>
</feature>
<sequence length="670" mass="73927">MQNFENLALLLVALFAPLCGCVFAALFSASKPKLALGVINSLFVGLSFVASAILLYQVCGLARFGDSHLAESSLVDSYTLVNISLFEWLVLGNFGVDFSFSLDRISAVMIFAISLVSMLVHIYSIGYMKDDKGFNRYFSFLSGFVFSMMFLVLSDNFLGLFVGWEGVGVCSYLLIGFWYQKASANFASIEAFISNRIADLGMLLGIFLIFYAFGSLEYEVVFGSIDESEISQKILLFVGILLFIGAMGKSAQFPFHTWLANAMEGPTPVSALIHAATMVTAGVYLVIRANPLYSEIPHFGEIIAYLGTFVAIFAASMAVVNNDLKRIIAYSTLSQLGYMFVAAGLGAYSIALFHLFTHAFFKSLLFLGAGNVMHAMHDELNIKKMGNLARPLKYTMIFMLIGNLALCGIPPFAGYFSKDLILEFSFSAEYKILWILLVFGAFLTAFYSFRLFMLVFFCKGSSCDLAHDSSHNLSCDSLNNLPSHSTPHEASSLMLLSMLPLAILAIIAGFFNTSFFALLSQAIPFEMPHGDLSEEILALIALGVSAFGIIFAILRYAKKSSKISQNTTQESTHKNPNNLLYDLLSNQYYIPKIYEWIFVKGFSKLCDFVACKIEKGIMLKIISLLERFLVFLSKILSLLQNGSLSSSLRLMSFGVLLLLCSVVFLFIGGR</sequence>
<reference evidence="9 10" key="1">
    <citation type="journal article" date="2014" name="Genome Announc.">
        <title>Draft genome sequences of six enterohepatic helicobacter species isolated from humans and one from rhesus macaques.</title>
        <authorList>
            <person name="Shen Z."/>
            <person name="Sheh A."/>
            <person name="Young S.K."/>
            <person name="Abouelliel A."/>
            <person name="Ward D.V."/>
            <person name="Earl A.M."/>
            <person name="Fox J.G."/>
        </authorList>
    </citation>
    <scope>NUCLEOTIDE SEQUENCE [LARGE SCALE GENOMIC DNA]</scope>
    <source>
        <strain evidence="9 10">MIT 99-5501</strain>
    </source>
</reference>
<dbReference type="GO" id="GO:0016020">
    <property type="term" value="C:membrane"/>
    <property type="evidence" value="ECO:0007669"/>
    <property type="project" value="UniProtKB-SubCell"/>
</dbReference>
<evidence type="ECO:0000256" key="1">
    <source>
        <dbReference type="ARBA" id="ARBA00004127"/>
    </source>
</evidence>
<keyword evidence="3 6" id="KW-1133">Transmembrane helix</keyword>
<evidence type="ECO:0000313" key="10">
    <source>
        <dbReference type="Proteomes" id="UP000018731"/>
    </source>
</evidence>
<evidence type="ECO:0000256" key="4">
    <source>
        <dbReference type="ARBA" id="ARBA00023136"/>
    </source>
</evidence>
<feature type="transmembrane region" description="Helical" evidence="6">
    <location>
        <begin position="536"/>
        <end position="557"/>
    </location>
</feature>
<dbReference type="InterPro" id="IPR001516">
    <property type="entry name" value="Proton_antipo_N"/>
</dbReference>
<feature type="transmembrane region" description="Helical" evidence="6">
    <location>
        <begin position="617"/>
        <end position="636"/>
    </location>
</feature>
<dbReference type="PRINTS" id="PR01435">
    <property type="entry name" value="NPOXDRDTASE5"/>
</dbReference>
<evidence type="ECO:0000256" key="6">
    <source>
        <dbReference type="SAM" id="Phobius"/>
    </source>
</evidence>
<dbReference type="Pfam" id="PF00361">
    <property type="entry name" value="Proton_antipo_M"/>
    <property type="match status" value="1"/>
</dbReference>
<dbReference type="HOGENOM" id="CLU_007100_6_0_7"/>
<organism evidence="9 10">
    <name type="scientific">Helicobacter macacae MIT 99-5501</name>
    <dbReference type="NCBI Taxonomy" id="1357400"/>
    <lineage>
        <taxon>Bacteria</taxon>
        <taxon>Pseudomonadati</taxon>
        <taxon>Campylobacterota</taxon>
        <taxon>Epsilonproteobacteria</taxon>
        <taxon>Campylobacterales</taxon>
        <taxon>Helicobacteraceae</taxon>
        <taxon>Helicobacter</taxon>
    </lineage>
</organism>
<dbReference type="InterPro" id="IPR001750">
    <property type="entry name" value="ND/Mrp_TM"/>
</dbReference>
<proteinExistence type="predicted"/>
<dbReference type="GO" id="GO:0042773">
    <property type="term" value="P:ATP synthesis coupled electron transport"/>
    <property type="evidence" value="ECO:0007669"/>
    <property type="project" value="InterPro"/>
</dbReference>
<dbReference type="PANTHER" id="PTHR42829">
    <property type="entry name" value="NADH-UBIQUINONE OXIDOREDUCTASE CHAIN 5"/>
    <property type="match status" value="1"/>
</dbReference>
<dbReference type="InterPro" id="IPR003945">
    <property type="entry name" value="NU5C-like"/>
</dbReference>
<feature type="transmembrane region" description="Helical" evidence="6">
    <location>
        <begin position="302"/>
        <end position="320"/>
    </location>
</feature>
<accession>V8CAM5</accession>
<protein>
    <recommendedName>
        <fullName evidence="11">NADH-quinone oxidoreductase subunit L</fullName>
    </recommendedName>
</protein>
<dbReference type="NCBIfam" id="NF005141">
    <property type="entry name" value="PRK06590.1"/>
    <property type="match status" value="1"/>
</dbReference>
<dbReference type="GO" id="GO:0012505">
    <property type="term" value="C:endomembrane system"/>
    <property type="evidence" value="ECO:0007669"/>
    <property type="project" value="UniProtKB-SubCell"/>
</dbReference>
<dbReference type="OrthoDB" id="9811798at2"/>
<feature type="domain" description="NADH:quinone oxidoreductase/Mrp antiporter transmembrane" evidence="7">
    <location>
        <begin position="154"/>
        <end position="444"/>
    </location>
</feature>
<evidence type="ECO:0000256" key="2">
    <source>
        <dbReference type="ARBA" id="ARBA00022692"/>
    </source>
</evidence>
<feature type="transmembrane region" description="Helical" evidence="6">
    <location>
        <begin position="394"/>
        <end position="413"/>
    </location>
</feature>
<feature type="transmembrane region" description="Helical" evidence="6">
    <location>
        <begin position="648"/>
        <end position="667"/>
    </location>
</feature>
<dbReference type="Proteomes" id="UP000018731">
    <property type="component" value="Unassembled WGS sequence"/>
</dbReference>
<feature type="transmembrane region" description="Helical" evidence="6">
    <location>
        <begin position="160"/>
        <end position="179"/>
    </location>
</feature>
<name>V8CAM5_9HELI</name>
<feature type="transmembrane region" description="Helical" evidence="6">
    <location>
        <begin position="77"/>
        <end position="96"/>
    </location>
</feature>
<evidence type="ECO:0000256" key="3">
    <source>
        <dbReference type="ARBA" id="ARBA00022989"/>
    </source>
</evidence>
<feature type="domain" description="NADH-Ubiquinone oxidoreductase (complex I) chain 5 N-terminal" evidence="8">
    <location>
        <begin position="88"/>
        <end position="138"/>
    </location>
</feature>
<dbReference type="GO" id="GO:0008137">
    <property type="term" value="F:NADH dehydrogenase (ubiquinone) activity"/>
    <property type="evidence" value="ECO:0007669"/>
    <property type="project" value="InterPro"/>
</dbReference>
<comment type="caution">
    <text evidence="9">The sequence shown here is derived from an EMBL/GenBank/DDBJ whole genome shotgun (WGS) entry which is preliminary data.</text>
</comment>
<dbReference type="GO" id="GO:0003954">
    <property type="term" value="F:NADH dehydrogenase activity"/>
    <property type="evidence" value="ECO:0007669"/>
    <property type="project" value="TreeGrafter"/>
</dbReference>
<keyword evidence="4 6" id="KW-0472">Membrane</keyword>
<dbReference type="STRING" id="1357400.HMPREF2086_00900"/>
<dbReference type="Gene3D" id="1.20.5.2700">
    <property type="match status" value="1"/>
</dbReference>
<feature type="transmembrane region" description="Helical" evidence="6">
    <location>
        <begin position="137"/>
        <end position="154"/>
    </location>
</feature>